<evidence type="ECO:0000313" key="2">
    <source>
        <dbReference type="Proteomes" id="UP000244240"/>
    </source>
</evidence>
<protein>
    <submittedName>
        <fullName evidence="1">Uncharacterized protein</fullName>
    </submittedName>
</protein>
<evidence type="ECO:0000313" key="1">
    <source>
        <dbReference type="EMBL" id="PTX50343.1"/>
    </source>
</evidence>
<dbReference type="EMBL" id="QBKR01000037">
    <property type="protein sequence ID" value="PTX50343.1"/>
    <property type="molecule type" value="Genomic_DNA"/>
</dbReference>
<accession>A0A2T6B2T8</accession>
<proteinExistence type="predicted"/>
<organism evidence="1 2">
    <name type="scientific">Melghirimyces profundicolus</name>
    <dbReference type="NCBI Taxonomy" id="1242148"/>
    <lineage>
        <taxon>Bacteria</taxon>
        <taxon>Bacillati</taxon>
        <taxon>Bacillota</taxon>
        <taxon>Bacilli</taxon>
        <taxon>Bacillales</taxon>
        <taxon>Thermoactinomycetaceae</taxon>
        <taxon>Melghirimyces</taxon>
    </lineage>
</organism>
<reference evidence="1 2" key="1">
    <citation type="submission" date="2018-04" db="EMBL/GenBank/DDBJ databases">
        <title>Genomic Encyclopedia of Archaeal and Bacterial Type Strains, Phase II (KMG-II): from individual species to whole genera.</title>
        <authorList>
            <person name="Goeker M."/>
        </authorList>
    </citation>
    <scope>NUCLEOTIDE SEQUENCE [LARGE SCALE GENOMIC DNA]</scope>
    <source>
        <strain evidence="1 2">DSM 45787</strain>
    </source>
</reference>
<gene>
    <name evidence="1" type="ORF">C8P63_1379</name>
</gene>
<dbReference type="AlphaFoldDB" id="A0A2T6B2T8"/>
<dbReference type="Proteomes" id="UP000244240">
    <property type="component" value="Unassembled WGS sequence"/>
</dbReference>
<comment type="caution">
    <text evidence="1">The sequence shown here is derived from an EMBL/GenBank/DDBJ whole genome shotgun (WGS) entry which is preliminary data.</text>
</comment>
<keyword evidence="2" id="KW-1185">Reference proteome</keyword>
<sequence length="297" mass="32990">MRVLCPEHLVRIRGLPFPDRNRKLQNFHIREPYRKRCEKVSGSIYPKPIRLHSQSTSLAWVACSRSRYALTEHKSRLGRLLPVSLCTHRAQVSPGSLAPGLAMHSQSTSLAWVACSRSRYALTEHKSRLGRLLPVSLCTHRAQVSPGSLAPGLAMHSQSTSLAWGRSLPGLAILGKRFPFSRNEHEITTLLVGGEESPGKLYQRSPANPGFSFDWKAGTHPAGGSNEGCPGATVFSKYPFQSCGHLAHKFQHRRKMVRGRGRVQALGLWFRFLVLSAVIPRNSRLELNLPQSPENLG</sequence>
<name>A0A2T6B2T8_9BACL</name>